<protein>
    <submittedName>
        <fullName evidence="1">Uncharacterized protein</fullName>
    </submittedName>
</protein>
<reference evidence="1" key="1">
    <citation type="submission" date="2023-11" db="EMBL/GenBank/DDBJ databases">
        <authorList>
            <person name="Poullet M."/>
        </authorList>
    </citation>
    <scope>NUCLEOTIDE SEQUENCE</scope>
    <source>
        <strain evidence="1">E1834</strain>
    </source>
</reference>
<name>A0ACB0YDC4_MELEN</name>
<sequence length="673" mass="76302">MNYLFQKGEDIKFREIAQPPIEPILVNDKLVGSSRNEQIINKNIVPFSSSNSSSSPSTLSGSFSFGNLAYLPSVSTSTDFYVPSIASSCSIGALDQIRSTEITKLFDYLFLGSQKDALDNQLLLRHEITRVINLSENCPRPTSLPDDLQHFLRIPVNDTYSAKLLPHFDSAYQFIETAKQEGEKVLIHCLAGISRSPTVAIAYVMRSRKMTNDEAYNFVKCRRPTISPNFNFLGQLFEYERILRQQNILPFNSSISSSPPKLSSPQNEELNEIKKKLKENLKNPNLQHKPSLPLNSSLPPTTMARPKHLLTSKEDLKNFRHSCPSSTSISFLFKSPLPNSPIPSPSNEFSKLDISFSNPCFGIQKKEEQQKIPPPPLPQPPPPHPPLPSSCDNKLKPKIISSIENPVFDIPIKIKTLSKIKEATINSKEEKKKTKKERKQINSHEPSFVSFLEKEENLEFSGYKNSLSTRECLADTEGDELIKFGPSPEFGINPISFDKINEEENELLNKKKRKGKIISKSSLKSTNLIKEANKQQQQTKIKLYSNQFANATISSIQNLYKKLPQPPTTLLNNYFNENQKFQTTSTNIPKSSSSSSSCCNHRLFPQFGCRKRNNSDLIQQQKCIQCRKYSFKKSPLPTIKDDEKSDEEVEEVKNEKKEKEGEENKEIIYSKII</sequence>
<proteinExistence type="predicted"/>
<accession>A0ACB0YDC4</accession>
<organism evidence="1 2">
    <name type="scientific">Meloidogyne enterolobii</name>
    <name type="common">Root-knot nematode worm</name>
    <name type="synonym">Meloidogyne mayaguensis</name>
    <dbReference type="NCBI Taxonomy" id="390850"/>
    <lineage>
        <taxon>Eukaryota</taxon>
        <taxon>Metazoa</taxon>
        <taxon>Ecdysozoa</taxon>
        <taxon>Nematoda</taxon>
        <taxon>Chromadorea</taxon>
        <taxon>Rhabditida</taxon>
        <taxon>Tylenchina</taxon>
        <taxon>Tylenchomorpha</taxon>
        <taxon>Tylenchoidea</taxon>
        <taxon>Meloidogynidae</taxon>
        <taxon>Meloidogyninae</taxon>
        <taxon>Meloidogyne</taxon>
    </lineage>
</organism>
<dbReference type="Proteomes" id="UP001497535">
    <property type="component" value="Unassembled WGS sequence"/>
</dbReference>
<comment type="caution">
    <text evidence="1">The sequence shown here is derived from an EMBL/GenBank/DDBJ whole genome shotgun (WGS) entry which is preliminary data.</text>
</comment>
<gene>
    <name evidence="1" type="ORF">MENTE1834_LOCUS10722</name>
</gene>
<evidence type="ECO:0000313" key="2">
    <source>
        <dbReference type="Proteomes" id="UP001497535"/>
    </source>
</evidence>
<keyword evidence="2" id="KW-1185">Reference proteome</keyword>
<evidence type="ECO:0000313" key="1">
    <source>
        <dbReference type="EMBL" id="CAK5042071.1"/>
    </source>
</evidence>
<dbReference type="EMBL" id="CAVMJV010000010">
    <property type="protein sequence ID" value="CAK5042071.1"/>
    <property type="molecule type" value="Genomic_DNA"/>
</dbReference>